<reference evidence="4" key="1">
    <citation type="submission" date="2017-04" db="EMBL/GenBank/DDBJ databases">
        <authorList>
            <person name="Varghese N."/>
            <person name="Submissions S."/>
        </authorList>
    </citation>
    <scope>NUCLEOTIDE SEQUENCE [LARGE SCALE GENOMIC DNA]</scope>
    <source>
        <strain evidence="4">UI2</strain>
    </source>
</reference>
<dbReference type="InterPro" id="IPR041649">
    <property type="entry name" value="NepR"/>
</dbReference>
<dbReference type="EMBL" id="FXWL01000002">
    <property type="protein sequence ID" value="SMQ76846.1"/>
    <property type="molecule type" value="Genomic_DNA"/>
</dbReference>
<dbReference type="AlphaFoldDB" id="A0A1Y6FRH5"/>
<evidence type="ECO:0000256" key="1">
    <source>
        <dbReference type="SAM" id="MobiDB-lite"/>
    </source>
</evidence>
<evidence type="ECO:0000313" key="4">
    <source>
        <dbReference type="Proteomes" id="UP000194469"/>
    </source>
</evidence>
<protein>
    <recommendedName>
        <fullName evidence="2">Anti-sigma factor NepR domain-containing protein</fullName>
    </recommendedName>
</protein>
<dbReference type="Proteomes" id="UP000194469">
    <property type="component" value="Unassembled WGS sequence"/>
</dbReference>
<keyword evidence="4" id="KW-1185">Reference proteome</keyword>
<proteinExistence type="predicted"/>
<organism evidence="3 4">
    <name type="scientific">Sphingopyxis terrae subsp. ummariensis</name>
    <dbReference type="NCBI Taxonomy" id="429001"/>
    <lineage>
        <taxon>Bacteria</taxon>
        <taxon>Pseudomonadati</taxon>
        <taxon>Pseudomonadota</taxon>
        <taxon>Alphaproteobacteria</taxon>
        <taxon>Sphingomonadales</taxon>
        <taxon>Sphingomonadaceae</taxon>
        <taxon>Sphingopyxis</taxon>
    </lineage>
</organism>
<feature type="domain" description="Anti-sigma factor NepR" evidence="2">
    <location>
        <begin position="32"/>
        <end position="56"/>
    </location>
</feature>
<evidence type="ECO:0000313" key="3">
    <source>
        <dbReference type="EMBL" id="SMQ76846.1"/>
    </source>
</evidence>
<dbReference type="Pfam" id="PF18557">
    <property type="entry name" value="NepR"/>
    <property type="match status" value="1"/>
</dbReference>
<evidence type="ECO:0000259" key="2">
    <source>
        <dbReference type="Pfam" id="PF18557"/>
    </source>
</evidence>
<feature type="compositionally biased region" description="Basic and acidic residues" evidence="1">
    <location>
        <begin position="12"/>
        <end position="26"/>
    </location>
</feature>
<gene>
    <name evidence="3" type="ORF">SAMN06295984_2269</name>
</gene>
<accession>A0A1Y6FRH5</accession>
<dbReference type="RefSeq" id="WP_156000915.1">
    <property type="nucleotide sequence ID" value="NZ_FXWL01000002.1"/>
</dbReference>
<name>A0A1Y6FRH5_9SPHN</name>
<sequence length="56" mass="6115">MTSKAGSSPEKAAGKDAEKKLPRKAQDVNLALRRAYESAIDETIPQSMLDLLNKLD</sequence>
<dbReference type="GeneID" id="303003547"/>
<feature type="region of interest" description="Disordered" evidence="1">
    <location>
        <begin position="1"/>
        <end position="26"/>
    </location>
</feature>